<dbReference type="OrthoDB" id="5492159at2"/>
<feature type="compositionally biased region" description="Pro residues" evidence="1">
    <location>
        <begin position="405"/>
        <end position="419"/>
    </location>
</feature>
<keyword evidence="3" id="KW-1185">Reference proteome</keyword>
<sequence>MRPPRYFVPHATSPAEPLALDLSAVVHAVDAFRLAGPSGEREWLVCTDITGDLVCVPAEEREHLPASTRAQFTHHELVSGRTPRRILAPALFLMSVELVEHPAEAQGVNDPVYLYGRLSGPHPGATSERVPGQLTVTRGDLLAGLVHGAADALHYAHDPESRLPPRAWHALLPGDRPEHLAQGEGLVLAYPAVPLDMQTRHAGNGPLVATLLHEVLEALQRSARAHGGPRALAELELPVPSRMLAIAELESRGYEVKGDVAILRRNHPGLVNRLAEWLNPEKLTVPREAGTPEFLDLARQALEVLPGWPSETERALRSRERAGPVTAPSPTPLAPSAPRPPSAPLPPRAPPAPARPSDWMQDFLDAHARPGGTQARITRSRTAVTPPQTAPDTSAEWMKDFAPAPSQPAPKSKPAPKPKPATSSPEQASKPDWMSDFED</sequence>
<gene>
    <name evidence="2" type="ORF">D187_005326</name>
</gene>
<dbReference type="AlphaFoldDB" id="S9PP03"/>
<feature type="region of interest" description="Disordered" evidence="1">
    <location>
        <begin position="310"/>
        <end position="358"/>
    </location>
</feature>
<accession>S9PP03</accession>
<organism evidence="2 3">
    <name type="scientific">Cystobacter fuscus (strain ATCC 25194 / DSM 2262 / NBRC 100088 / M29)</name>
    <dbReference type="NCBI Taxonomy" id="1242864"/>
    <lineage>
        <taxon>Bacteria</taxon>
        <taxon>Pseudomonadati</taxon>
        <taxon>Myxococcota</taxon>
        <taxon>Myxococcia</taxon>
        <taxon>Myxococcales</taxon>
        <taxon>Cystobacterineae</taxon>
        <taxon>Archangiaceae</taxon>
        <taxon>Cystobacter</taxon>
    </lineage>
</organism>
<feature type="compositionally biased region" description="Polar residues" evidence="1">
    <location>
        <begin position="375"/>
        <end position="392"/>
    </location>
</feature>
<dbReference type="Proteomes" id="UP000011682">
    <property type="component" value="Unassembled WGS sequence"/>
</dbReference>
<evidence type="ECO:0000313" key="3">
    <source>
        <dbReference type="Proteomes" id="UP000011682"/>
    </source>
</evidence>
<name>S9PP03_CYSF2</name>
<feature type="compositionally biased region" description="Basic and acidic residues" evidence="1">
    <location>
        <begin position="311"/>
        <end position="322"/>
    </location>
</feature>
<reference evidence="2" key="1">
    <citation type="submission" date="2013-05" db="EMBL/GenBank/DDBJ databases">
        <title>Genome assembly of Cystobacter fuscus DSM 2262.</title>
        <authorList>
            <person name="Sharma G."/>
            <person name="Khatri I."/>
            <person name="Kaur C."/>
            <person name="Mayilraj S."/>
            <person name="Subramanian S."/>
        </authorList>
    </citation>
    <scope>NUCLEOTIDE SEQUENCE [LARGE SCALE GENOMIC DNA]</scope>
    <source>
        <strain evidence="2">DSM 2262</strain>
    </source>
</reference>
<feature type="region of interest" description="Disordered" evidence="1">
    <location>
        <begin position="370"/>
        <end position="439"/>
    </location>
</feature>
<dbReference type="EMBL" id="ANAH02000004">
    <property type="protein sequence ID" value="EPX64192.1"/>
    <property type="molecule type" value="Genomic_DNA"/>
</dbReference>
<protein>
    <submittedName>
        <fullName evidence="2">Uncharacterized protein</fullName>
    </submittedName>
</protein>
<feature type="compositionally biased region" description="Pro residues" evidence="1">
    <location>
        <begin position="327"/>
        <end position="354"/>
    </location>
</feature>
<evidence type="ECO:0000256" key="1">
    <source>
        <dbReference type="SAM" id="MobiDB-lite"/>
    </source>
</evidence>
<comment type="caution">
    <text evidence="2">The sequence shown here is derived from an EMBL/GenBank/DDBJ whole genome shotgun (WGS) entry which is preliminary data.</text>
</comment>
<evidence type="ECO:0000313" key="2">
    <source>
        <dbReference type="EMBL" id="EPX64192.1"/>
    </source>
</evidence>
<dbReference type="RefSeq" id="WP_002631031.1">
    <property type="nucleotide sequence ID" value="NZ_ANAH02000004.1"/>
</dbReference>
<proteinExistence type="predicted"/>